<reference evidence="4 5" key="1">
    <citation type="journal article" date="2012" name="Genome Biol. Evol.">
        <title>Genome Sequence of the Mesophilic Thermotogales Bacterium Mesotoga prima MesG1.Ag.4.2 Reveals the Largest Thermotogales Genome To Date.</title>
        <authorList>
            <person name="Zhaxybayeva O."/>
            <person name="Swithers K.S."/>
            <person name="Foght J."/>
            <person name="Green A.G."/>
            <person name="Bruce D."/>
            <person name="Detter C."/>
            <person name="Han S."/>
            <person name="Teshima H."/>
            <person name="Han J."/>
            <person name="Woyke T."/>
            <person name="Pitluck S."/>
            <person name="Nolan M."/>
            <person name="Ivanova N."/>
            <person name="Pati A."/>
            <person name="Land M.L."/>
            <person name="Dlutek M."/>
            <person name="Doolittle W.F."/>
            <person name="Noll K.M."/>
            <person name="Nesbo C.L."/>
        </authorList>
    </citation>
    <scope>NUCLEOTIDE SEQUENCE [LARGE SCALE GENOMIC DNA]</scope>
    <source>
        <strain evidence="5">mesG1.Ag.4.2</strain>
    </source>
</reference>
<name>I2F7U8_9BACT</name>
<sequence length="350" mass="38186" precursor="true">MKMKRLIWVTGLLLVAFVIGGCIPFPKVKNYRAWVVGQTDSNGIAMLYFSDDSGETWTRQAMDTLPEGKSLEDVLSVDQNRVWACGSDGLLLKTTNGGSDWEIVGVSEVATDSFFSFLSIFEDRIWVSGDEGLVIFSDDYGGSWTVCDLPEMASEYIIQGIHAINEDVIYAVGNKSTPRAGIVLKSEDGGQTWEEIELPNNYNDNGWIGVKATDENHIVIHGGQGHYVVTANGGKQWVTGGPLFAKDLNSLVMLDSSTYWAACDFDTIILTENSGISWEEQPPAGTSNSFLLGIDALDRSNALVVGSSAGYPQFGKILRTKDGGKNWEVVLSAEECPFTLAHVSIAEKRM</sequence>
<dbReference type="Proteomes" id="UP000002881">
    <property type="component" value="Chromosome"/>
</dbReference>
<dbReference type="RefSeq" id="WP_014731746.1">
    <property type="nucleotide sequence ID" value="NC_017934.1"/>
</dbReference>
<evidence type="ECO:0000256" key="1">
    <source>
        <dbReference type="ARBA" id="ARBA00022531"/>
    </source>
</evidence>
<dbReference type="eggNOG" id="COG4447">
    <property type="taxonomic scope" value="Bacteria"/>
</dbReference>
<keyword evidence="1" id="KW-0602">Photosynthesis</keyword>
<dbReference type="PANTHER" id="PTHR47199:SF2">
    <property type="entry name" value="PHOTOSYSTEM II STABILITY_ASSEMBLY FACTOR HCF136, CHLOROPLASTIC"/>
    <property type="match status" value="1"/>
</dbReference>
<dbReference type="PANTHER" id="PTHR47199">
    <property type="entry name" value="PHOTOSYSTEM II STABILITY/ASSEMBLY FACTOR HCF136, CHLOROPLASTIC"/>
    <property type="match status" value="1"/>
</dbReference>
<dbReference type="Pfam" id="PF14870">
    <property type="entry name" value="PSII_BNR"/>
    <property type="match status" value="1"/>
</dbReference>
<dbReference type="PROSITE" id="PS51257">
    <property type="entry name" value="PROKAR_LIPOPROTEIN"/>
    <property type="match status" value="1"/>
</dbReference>
<keyword evidence="2" id="KW-0604">Photosystem II</keyword>
<dbReference type="EMBL" id="CP003532">
    <property type="protein sequence ID" value="AFK08001.1"/>
    <property type="molecule type" value="Genomic_DNA"/>
</dbReference>
<dbReference type="AlphaFoldDB" id="I2F7U8"/>
<dbReference type="InterPro" id="IPR028203">
    <property type="entry name" value="PSII_CF48-like_dom"/>
</dbReference>
<evidence type="ECO:0000256" key="2">
    <source>
        <dbReference type="ARBA" id="ARBA00023276"/>
    </source>
</evidence>
<dbReference type="GO" id="GO:0015979">
    <property type="term" value="P:photosynthesis"/>
    <property type="evidence" value="ECO:0007669"/>
    <property type="project" value="UniProtKB-KW"/>
</dbReference>
<feature type="domain" description="Photosynthesis system II assembly factor Ycf48/Hcf136-like" evidence="3">
    <location>
        <begin position="66"/>
        <end position="194"/>
    </location>
</feature>
<evidence type="ECO:0000313" key="5">
    <source>
        <dbReference type="Proteomes" id="UP000002881"/>
    </source>
</evidence>
<dbReference type="SUPFAM" id="SSF110296">
    <property type="entry name" value="Oligoxyloglucan reducing end-specific cellobiohydrolase"/>
    <property type="match status" value="1"/>
</dbReference>
<accession>I2F7U8</accession>
<evidence type="ECO:0000313" key="4">
    <source>
        <dbReference type="EMBL" id="AFK08001.1"/>
    </source>
</evidence>
<protein>
    <submittedName>
        <fullName evidence="4">Putative photosystem II stability/assembly factor-like protein</fullName>
    </submittedName>
</protein>
<dbReference type="HOGENOM" id="CLU_791812_0_0_0"/>
<dbReference type="InterPro" id="IPR015943">
    <property type="entry name" value="WD40/YVTN_repeat-like_dom_sf"/>
</dbReference>
<dbReference type="GeneID" id="87108097"/>
<keyword evidence="5" id="KW-1185">Reference proteome</keyword>
<proteinExistence type="predicted"/>
<evidence type="ECO:0000259" key="3">
    <source>
        <dbReference type="Pfam" id="PF14870"/>
    </source>
</evidence>
<dbReference type="GO" id="GO:0009523">
    <property type="term" value="C:photosystem II"/>
    <property type="evidence" value="ECO:0007669"/>
    <property type="project" value="UniProtKB-KW"/>
</dbReference>
<gene>
    <name evidence="4" type="ORF">Theba_2381</name>
</gene>
<organism evidence="4 5">
    <name type="scientific">Mesotoga prima MesG1.Ag.4.2</name>
    <dbReference type="NCBI Taxonomy" id="660470"/>
    <lineage>
        <taxon>Bacteria</taxon>
        <taxon>Thermotogati</taxon>
        <taxon>Thermotogota</taxon>
        <taxon>Thermotogae</taxon>
        <taxon>Kosmotogales</taxon>
        <taxon>Kosmotogaceae</taxon>
        <taxon>Mesotoga</taxon>
    </lineage>
</organism>
<dbReference type="Gene3D" id="2.130.10.10">
    <property type="entry name" value="YVTN repeat-like/Quinoprotein amine dehydrogenase"/>
    <property type="match status" value="2"/>
</dbReference>
<dbReference type="KEGG" id="mpg:Theba_2381"/>